<proteinExistence type="predicted"/>
<reference evidence="1 2" key="1">
    <citation type="journal article" date="2021" name="BMC Genomics">
        <title>Datura genome reveals duplications of psychoactive alkaloid biosynthetic genes and high mutation rate following tissue culture.</title>
        <authorList>
            <person name="Rajewski A."/>
            <person name="Carter-House D."/>
            <person name="Stajich J."/>
            <person name="Litt A."/>
        </authorList>
    </citation>
    <scope>NUCLEOTIDE SEQUENCE [LARGE SCALE GENOMIC DNA]</scope>
    <source>
        <strain evidence="1">AR-01</strain>
    </source>
</reference>
<evidence type="ECO:0000313" key="1">
    <source>
        <dbReference type="EMBL" id="MCD9644869.1"/>
    </source>
</evidence>
<protein>
    <submittedName>
        <fullName evidence="1">Uncharacterized protein</fullName>
    </submittedName>
</protein>
<name>A0ABS8VDT0_DATST</name>
<gene>
    <name evidence="1" type="ORF">HAX54_033383</name>
</gene>
<evidence type="ECO:0000313" key="2">
    <source>
        <dbReference type="Proteomes" id="UP000823775"/>
    </source>
</evidence>
<accession>A0ABS8VDT0</accession>
<organism evidence="1 2">
    <name type="scientific">Datura stramonium</name>
    <name type="common">Jimsonweed</name>
    <name type="synonym">Common thornapple</name>
    <dbReference type="NCBI Taxonomy" id="4076"/>
    <lineage>
        <taxon>Eukaryota</taxon>
        <taxon>Viridiplantae</taxon>
        <taxon>Streptophyta</taxon>
        <taxon>Embryophyta</taxon>
        <taxon>Tracheophyta</taxon>
        <taxon>Spermatophyta</taxon>
        <taxon>Magnoliopsida</taxon>
        <taxon>eudicotyledons</taxon>
        <taxon>Gunneridae</taxon>
        <taxon>Pentapetalae</taxon>
        <taxon>asterids</taxon>
        <taxon>lamiids</taxon>
        <taxon>Solanales</taxon>
        <taxon>Solanaceae</taxon>
        <taxon>Solanoideae</taxon>
        <taxon>Datureae</taxon>
        <taxon>Datura</taxon>
    </lineage>
</organism>
<dbReference type="EMBL" id="JACEIK010004268">
    <property type="protein sequence ID" value="MCD9644869.1"/>
    <property type="molecule type" value="Genomic_DNA"/>
</dbReference>
<keyword evidence="2" id="KW-1185">Reference proteome</keyword>
<sequence>EKVLITLGCSDLYLAQSVDEPPKSMESSMPEAKIYYERCEQSNPIQSPAMMNLGNNCGECHSDTLITVVGPLQWKCDNSADDGN</sequence>
<feature type="non-terminal residue" evidence="1">
    <location>
        <position position="1"/>
    </location>
</feature>
<dbReference type="Proteomes" id="UP000823775">
    <property type="component" value="Unassembled WGS sequence"/>
</dbReference>
<comment type="caution">
    <text evidence="1">The sequence shown here is derived from an EMBL/GenBank/DDBJ whole genome shotgun (WGS) entry which is preliminary data.</text>
</comment>